<protein>
    <recommendedName>
        <fullName evidence="4">Prepilin-type N-terminal cleavage/methylation domain-containing protein</fullName>
    </recommendedName>
</protein>
<sequence length="203" mass="23109">MNFGRAKDLLEERDHMKTKGYHRKKNFKLTGSILKKQVGFTLIELVVVIAVITALLIPLAGIFNAGYDTFYREDENVKITRCARTAMERTVEAIRKADALERTVKIDGETVKEYYYDIEYVSESSIKVNGKSIDETYAFDDIDGADELEGKNIDIEIYLDNGDDLTGSLPDGRKIARVKVMITVTGKRIGDYYIETQVYLRNN</sequence>
<keyword evidence="1" id="KW-0812">Transmembrane</keyword>
<dbReference type="AlphaFoldDB" id="A0A069RC28"/>
<dbReference type="eggNOG" id="ENOG502ZVAC">
    <property type="taxonomic scope" value="Bacteria"/>
</dbReference>
<gene>
    <name evidence="2" type="ORF">CLIT_23c00870</name>
</gene>
<dbReference type="EMBL" id="JJMM01000026">
    <property type="protein sequence ID" value="KDR93815.1"/>
    <property type="molecule type" value="Genomic_DNA"/>
</dbReference>
<keyword evidence="3" id="KW-1185">Reference proteome</keyword>
<keyword evidence="1" id="KW-0472">Membrane</keyword>
<dbReference type="NCBIfam" id="TIGR02532">
    <property type="entry name" value="IV_pilin_GFxxxE"/>
    <property type="match status" value="1"/>
</dbReference>
<organism evidence="2 3">
    <name type="scientific">Peptoclostridium litorale DSM 5388</name>
    <dbReference type="NCBI Taxonomy" id="1121324"/>
    <lineage>
        <taxon>Bacteria</taxon>
        <taxon>Bacillati</taxon>
        <taxon>Bacillota</taxon>
        <taxon>Clostridia</taxon>
        <taxon>Peptostreptococcales</taxon>
        <taxon>Peptoclostridiaceae</taxon>
        <taxon>Peptoclostridium</taxon>
    </lineage>
</organism>
<evidence type="ECO:0008006" key="4">
    <source>
        <dbReference type="Google" id="ProtNLM"/>
    </source>
</evidence>
<dbReference type="InterPro" id="IPR012902">
    <property type="entry name" value="N_methyl_site"/>
</dbReference>
<dbReference type="STRING" id="1121324.CLIT_23c00870"/>
<evidence type="ECO:0000313" key="2">
    <source>
        <dbReference type="EMBL" id="KDR93815.1"/>
    </source>
</evidence>
<dbReference type="Pfam" id="PF07963">
    <property type="entry name" value="N_methyl"/>
    <property type="match status" value="1"/>
</dbReference>
<accession>A0A069RC28</accession>
<evidence type="ECO:0000256" key="1">
    <source>
        <dbReference type="SAM" id="Phobius"/>
    </source>
</evidence>
<comment type="caution">
    <text evidence="2">The sequence shown here is derived from an EMBL/GenBank/DDBJ whole genome shotgun (WGS) entry which is preliminary data.</text>
</comment>
<feature type="transmembrane region" description="Helical" evidence="1">
    <location>
        <begin position="38"/>
        <end position="63"/>
    </location>
</feature>
<reference evidence="2 3" key="1">
    <citation type="submission" date="2014-03" db="EMBL/GenBank/DDBJ databases">
        <title>Genome sequence of Clostridium litorale W6, DSM 5388.</title>
        <authorList>
            <person name="Poehlein A."/>
            <person name="Jagirdar A."/>
            <person name="Khonsari B."/>
            <person name="Chibani C.M."/>
            <person name="Gutierrez Gutierrez D.A."/>
            <person name="Davydova E."/>
            <person name="Alghaithi H.S."/>
            <person name="Nair K.P."/>
            <person name="Dhamotharan K."/>
            <person name="Chandran L."/>
            <person name="G W."/>
            <person name="Daniel R."/>
        </authorList>
    </citation>
    <scope>NUCLEOTIDE SEQUENCE [LARGE SCALE GENOMIC DNA]</scope>
    <source>
        <strain evidence="2 3">W6</strain>
    </source>
</reference>
<proteinExistence type="predicted"/>
<name>A0A069RC28_PEPLI</name>
<keyword evidence="1" id="KW-1133">Transmembrane helix</keyword>
<dbReference type="Proteomes" id="UP000027946">
    <property type="component" value="Unassembled WGS sequence"/>
</dbReference>
<evidence type="ECO:0000313" key="3">
    <source>
        <dbReference type="Proteomes" id="UP000027946"/>
    </source>
</evidence>